<name>A0A549T6R9_METSR</name>
<proteinExistence type="predicted"/>
<feature type="region of interest" description="Disordered" evidence="1">
    <location>
        <begin position="1"/>
        <end position="76"/>
    </location>
</feature>
<evidence type="ECO:0000313" key="2">
    <source>
        <dbReference type="EMBL" id="TRL37578.1"/>
    </source>
</evidence>
<protein>
    <submittedName>
        <fullName evidence="2">Uncharacterized protein</fullName>
    </submittedName>
</protein>
<reference evidence="2 3" key="1">
    <citation type="submission" date="2019-07" db="EMBL/GenBank/DDBJ databases">
        <title>Ln-dependent methylotrophs.</title>
        <authorList>
            <person name="Tani A."/>
        </authorList>
    </citation>
    <scope>NUCLEOTIDE SEQUENCE [LARGE SCALE GENOMIC DNA]</scope>
    <source>
        <strain evidence="2 3">SM89A</strain>
    </source>
</reference>
<sequence>MSKPHRPNLKDLIAGNVSTPAPELPPVEPPAPAPETPPATAEVVQLQPQPQERAPRRAAATKKAGQGTLRERARQQSVYLEEAVYEQLRELSFHERKPMHGLILEGLDLLFKKRGLKSLAQLAKDANA</sequence>
<feature type="compositionally biased region" description="Pro residues" evidence="1">
    <location>
        <begin position="22"/>
        <end position="37"/>
    </location>
</feature>
<organism evidence="2 3">
    <name type="scientific">Methylosinus sporium</name>
    <dbReference type="NCBI Taxonomy" id="428"/>
    <lineage>
        <taxon>Bacteria</taxon>
        <taxon>Pseudomonadati</taxon>
        <taxon>Pseudomonadota</taxon>
        <taxon>Alphaproteobacteria</taxon>
        <taxon>Hyphomicrobiales</taxon>
        <taxon>Methylocystaceae</taxon>
        <taxon>Methylosinus</taxon>
    </lineage>
</organism>
<feature type="compositionally biased region" description="Low complexity" evidence="1">
    <location>
        <begin position="38"/>
        <end position="52"/>
    </location>
</feature>
<evidence type="ECO:0000313" key="3">
    <source>
        <dbReference type="Proteomes" id="UP000316781"/>
    </source>
</evidence>
<dbReference type="EMBL" id="VJMF01000010">
    <property type="protein sequence ID" value="TRL37578.1"/>
    <property type="molecule type" value="Genomic_DNA"/>
</dbReference>
<dbReference type="RefSeq" id="WP_142861622.1">
    <property type="nucleotide sequence ID" value="NZ_VJMF01000010.1"/>
</dbReference>
<gene>
    <name evidence="2" type="ORF">FM996_02115</name>
</gene>
<evidence type="ECO:0000256" key="1">
    <source>
        <dbReference type="SAM" id="MobiDB-lite"/>
    </source>
</evidence>
<comment type="caution">
    <text evidence="2">The sequence shown here is derived from an EMBL/GenBank/DDBJ whole genome shotgun (WGS) entry which is preliminary data.</text>
</comment>
<dbReference type="AlphaFoldDB" id="A0A549T6R9"/>
<accession>A0A549T6R9</accession>
<dbReference type="Proteomes" id="UP000316781">
    <property type="component" value="Unassembled WGS sequence"/>
</dbReference>